<dbReference type="InterPro" id="IPR004046">
    <property type="entry name" value="GST_C"/>
</dbReference>
<dbReference type="SUPFAM" id="SSF47616">
    <property type="entry name" value="GST C-terminal domain-like"/>
    <property type="match status" value="1"/>
</dbReference>
<dbReference type="Proteomes" id="UP000007879">
    <property type="component" value="Unassembled WGS sequence"/>
</dbReference>
<dbReference type="PROSITE" id="PS50404">
    <property type="entry name" value="GST_NTER"/>
    <property type="match status" value="1"/>
</dbReference>
<dbReference type="InParanoid" id="A0A1X7V0I6"/>
<dbReference type="EnsemblMetazoa" id="XM_003386005.3">
    <property type="protein sequence ID" value="XP_003386053.1"/>
    <property type="gene ID" value="LOC100640996"/>
</dbReference>
<evidence type="ECO:0000313" key="2">
    <source>
        <dbReference type="EnsemblMetazoa" id="Aqu2.1.33745_001"/>
    </source>
</evidence>
<dbReference type="InterPro" id="IPR040079">
    <property type="entry name" value="Glutathione_S-Trfase"/>
</dbReference>
<protein>
    <recommendedName>
        <fullName evidence="1">GST N-terminal domain-containing protein</fullName>
    </recommendedName>
</protein>
<dbReference type="Gene3D" id="1.20.1050.10">
    <property type="match status" value="1"/>
</dbReference>
<dbReference type="InterPro" id="IPR036282">
    <property type="entry name" value="Glutathione-S-Trfase_C_sf"/>
</dbReference>
<dbReference type="PANTHER" id="PTHR43920">
    <property type="entry name" value="CHLORIDE INTRACELLULAR CHANNEL, ISOFORM A"/>
    <property type="match status" value="1"/>
</dbReference>
<reference evidence="3" key="1">
    <citation type="journal article" date="2010" name="Nature">
        <title>The Amphimedon queenslandica genome and the evolution of animal complexity.</title>
        <authorList>
            <person name="Srivastava M."/>
            <person name="Simakov O."/>
            <person name="Chapman J."/>
            <person name="Fahey B."/>
            <person name="Gauthier M.E."/>
            <person name="Mitros T."/>
            <person name="Richards G.S."/>
            <person name="Conaco C."/>
            <person name="Dacre M."/>
            <person name="Hellsten U."/>
            <person name="Larroux C."/>
            <person name="Putnam N.H."/>
            <person name="Stanke M."/>
            <person name="Adamska M."/>
            <person name="Darling A."/>
            <person name="Degnan S.M."/>
            <person name="Oakley T.H."/>
            <person name="Plachetzki D.C."/>
            <person name="Zhai Y."/>
            <person name="Adamski M."/>
            <person name="Calcino A."/>
            <person name="Cummins S.F."/>
            <person name="Goodstein D.M."/>
            <person name="Harris C."/>
            <person name="Jackson D.J."/>
            <person name="Leys S.P."/>
            <person name="Shu S."/>
            <person name="Woodcroft B.J."/>
            <person name="Vervoort M."/>
            <person name="Kosik K.S."/>
            <person name="Manning G."/>
            <person name="Degnan B.M."/>
            <person name="Rokhsar D.S."/>
        </authorList>
    </citation>
    <scope>NUCLEOTIDE SEQUENCE [LARGE SCALE GENOMIC DNA]</scope>
</reference>
<dbReference type="Pfam" id="PF00043">
    <property type="entry name" value="GST_C"/>
    <property type="match status" value="1"/>
</dbReference>
<dbReference type="PANTHER" id="PTHR43920:SF5">
    <property type="entry name" value="CHLORIDE INTRACELLULAR CHANNEL CLIC"/>
    <property type="match status" value="1"/>
</dbReference>
<dbReference type="STRING" id="400682.A0A1X7V0I6"/>
<reference evidence="2" key="2">
    <citation type="submission" date="2017-05" db="UniProtKB">
        <authorList>
            <consortium name="EnsemblMetazoa"/>
        </authorList>
    </citation>
    <scope>IDENTIFICATION</scope>
</reference>
<name>A0A1X7V0I6_AMPQE</name>
<dbReference type="OrthoDB" id="1935530at2759"/>
<dbReference type="AlphaFoldDB" id="A0A1X7V0I6"/>
<dbReference type="SUPFAM" id="SSF52833">
    <property type="entry name" value="Thioredoxin-like"/>
    <property type="match status" value="1"/>
</dbReference>
<dbReference type="InterPro" id="IPR036249">
    <property type="entry name" value="Thioredoxin-like_sf"/>
</dbReference>
<evidence type="ECO:0000313" key="3">
    <source>
        <dbReference type="Proteomes" id="UP000007879"/>
    </source>
</evidence>
<dbReference type="GO" id="GO:0016020">
    <property type="term" value="C:membrane"/>
    <property type="evidence" value="ECO:0007669"/>
    <property type="project" value="TreeGrafter"/>
</dbReference>
<keyword evidence="3" id="KW-1185">Reference proteome</keyword>
<dbReference type="eggNOG" id="KOG1422">
    <property type="taxonomic scope" value="Eukaryota"/>
</dbReference>
<dbReference type="SFLD" id="SFLDS00019">
    <property type="entry name" value="Glutathione_Transferase_(cytos"/>
    <property type="match status" value="1"/>
</dbReference>
<dbReference type="Pfam" id="PF13409">
    <property type="entry name" value="GST_N_2"/>
    <property type="match status" value="1"/>
</dbReference>
<dbReference type="KEGG" id="aqu:100640996"/>
<sequence>MALKREYKFYVKASPDGRGLGDCPFTHRANIGLKAKGVTDVSLVLIDLSNKPEWYKKLNPAGSVPALQYDDEIITDSYKILEYLDETYPEPPLNPPNNKEAEEATGQIFGAFSAWIKNTDDSKDSELKEAFEAELEKINNYMGRHSWSMLCSDSWSFADCVLAPRLYHIQTVAEDFKGYTRLNEYYNLKQYMDTVFLSEEFVSTCYPREYILKGWAKYRK</sequence>
<organism evidence="2">
    <name type="scientific">Amphimedon queenslandica</name>
    <name type="common">Sponge</name>
    <dbReference type="NCBI Taxonomy" id="400682"/>
    <lineage>
        <taxon>Eukaryota</taxon>
        <taxon>Metazoa</taxon>
        <taxon>Porifera</taxon>
        <taxon>Demospongiae</taxon>
        <taxon>Heteroscleromorpha</taxon>
        <taxon>Haplosclerida</taxon>
        <taxon>Niphatidae</taxon>
        <taxon>Amphimedon</taxon>
    </lineage>
</organism>
<evidence type="ECO:0000259" key="1">
    <source>
        <dbReference type="PROSITE" id="PS50404"/>
    </source>
</evidence>
<dbReference type="GO" id="GO:0005737">
    <property type="term" value="C:cytoplasm"/>
    <property type="evidence" value="ECO:0007669"/>
    <property type="project" value="TreeGrafter"/>
</dbReference>
<dbReference type="EnsemblMetazoa" id="Aqu2.1.33745_001">
    <property type="protein sequence ID" value="Aqu2.1.33745_001"/>
    <property type="gene ID" value="Aqu2.1.33745"/>
</dbReference>
<dbReference type="Gene3D" id="3.40.30.10">
    <property type="entry name" value="Glutaredoxin"/>
    <property type="match status" value="1"/>
</dbReference>
<feature type="domain" description="GST N-terminal" evidence="1">
    <location>
        <begin position="13"/>
        <end position="92"/>
    </location>
</feature>
<dbReference type="SFLD" id="SFLDG00358">
    <property type="entry name" value="Main_(cytGST)"/>
    <property type="match status" value="1"/>
</dbReference>
<dbReference type="InterPro" id="IPR004045">
    <property type="entry name" value="Glutathione_S-Trfase_N"/>
</dbReference>
<dbReference type="GO" id="GO:0005254">
    <property type="term" value="F:chloride channel activity"/>
    <property type="evidence" value="ECO:0007669"/>
    <property type="project" value="TreeGrafter"/>
</dbReference>
<accession>A0A1X7V0I6</accession>
<dbReference type="FunCoup" id="A0A1X7V0I6">
    <property type="interactions" value="65"/>
</dbReference>
<dbReference type="OMA" id="REKWVLW"/>
<proteinExistence type="predicted"/>
<gene>
    <name evidence="2" type="primary">100640996</name>
</gene>